<comment type="caution">
    <text evidence="3">The sequence shown here is derived from an EMBL/GenBank/DDBJ whole genome shotgun (WGS) entry which is preliminary data.</text>
</comment>
<protein>
    <recommendedName>
        <fullName evidence="2">Reverse transcriptase domain-containing protein</fullName>
    </recommendedName>
</protein>
<name>A0A2A2JLL3_9BILA</name>
<dbReference type="CDD" id="cd01650">
    <property type="entry name" value="RT_nLTR_like"/>
    <property type="match status" value="1"/>
</dbReference>
<dbReference type="STRING" id="2018661.A0A2A2JLL3"/>
<evidence type="ECO:0000313" key="3">
    <source>
        <dbReference type="EMBL" id="PAV62583.1"/>
    </source>
</evidence>
<reference evidence="3 4" key="1">
    <citation type="journal article" date="2017" name="Curr. Biol.">
        <title>Genome architecture and evolution of a unichromosomal asexual nematode.</title>
        <authorList>
            <person name="Fradin H."/>
            <person name="Zegar C."/>
            <person name="Gutwein M."/>
            <person name="Lucas J."/>
            <person name="Kovtun M."/>
            <person name="Corcoran D."/>
            <person name="Baugh L.R."/>
            <person name="Kiontke K."/>
            <person name="Gunsalus K."/>
            <person name="Fitch D.H."/>
            <person name="Piano F."/>
        </authorList>
    </citation>
    <scope>NUCLEOTIDE SEQUENCE [LARGE SCALE GENOMIC DNA]</scope>
    <source>
        <strain evidence="3">PF1309</strain>
    </source>
</reference>
<dbReference type="InterPro" id="IPR043128">
    <property type="entry name" value="Rev_trsase/Diguanyl_cyclase"/>
</dbReference>
<feature type="region of interest" description="Disordered" evidence="1">
    <location>
        <begin position="109"/>
        <end position="209"/>
    </location>
</feature>
<proteinExistence type="predicted"/>
<feature type="region of interest" description="Disordered" evidence="1">
    <location>
        <begin position="270"/>
        <end position="299"/>
    </location>
</feature>
<dbReference type="InterPro" id="IPR000477">
    <property type="entry name" value="RT_dom"/>
</dbReference>
<dbReference type="Gene3D" id="3.30.70.270">
    <property type="match status" value="1"/>
</dbReference>
<accession>A0A2A2JLL3</accession>
<dbReference type="OrthoDB" id="410104at2759"/>
<dbReference type="AlphaFoldDB" id="A0A2A2JLL3"/>
<dbReference type="PANTHER" id="PTHR19446">
    <property type="entry name" value="REVERSE TRANSCRIPTASES"/>
    <property type="match status" value="1"/>
</dbReference>
<feature type="compositionally biased region" description="Low complexity" evidence="1">
    <location>
        <begin position="802"/>
        <end position="811"/>
    </location>
</feature>
<keyword evidence="4" id="KW-1185">Reference proteome</keyword>
<evidence type="ECO:0000313" key="4">
    <source>
        <dbReference type="Proteomes" id="UP000218231"/>
    </source>
</evidence>
<dbReference type="Pfam" id="PF00078">
    <property type="entry name" value="RVT_1"/>
    <property type="match status" value="1"/>
</dbReference>
<feature type="domain" description="Reverse transcriptase" evidence="2">
    <location>
        <begin position="413"/>
        <end position="686"/>
    </location>
</feature>
<gene>
    <name evidence="3" type="ORF">WR25_19835</name>
</gene>
<feature type="compositionally biased region" description="Low complexity" evidence="1">
    <location>
        <begin position="275"/>
        <end position="293"/>
    </location>
</feature>
<feature type="region of interest" description="Disordered" evidence="1">
    <location>
        <begin position="797"/>
        <end position="824"/>
    </location>
</feature>
<evidence type="ECO:0000256" key="1">
    <source>
        <dbReference type="SAM" id="MobiDB-lite"/>
    </source>
</evidence>
<dbReference type="Proteomes" id="UP000218231">
    <property type="component" value="Unassembled WGS sequence"/>
</dbReference>
<dbReference type="PROSITE" id="PS50878">
    <property type="entry name" value="RT_POL"/>
    <property type="match status" value="1"/>
</dbReference>
<evidence type="ECO:0000259" key="2">
    <source>
        <dbReference type="PROSITE" id="PS50878"/>
    </source>
</evidence>
<feature type="compositionally biased region" description="Low complexity" evidence="1">
    <location>
        <begin position="174"/>
        <end position="188"/>
    </location>
</feature>
<dbReference type="InterPro" id="IPR043502">
    <property type="entry name" value="DNA/RNA_pol_sf"/>
</dbReference>
<organism evidence="3 4">
    <name type="scientific">Diploscapter pachys</name>
    <dbReference type="NCBI Taxonomy" id="2018661"/>
    <lineage>
        <taxon>Eukaryota</taxon>
        <taxon>Metazoa</taxon>
        <taxon>Ecdysozoa</taxon>
        <taxon>Nematoda</taxon>
        <taxon>Chromadorea</taxon>
        <taxon>Rhabditida</taxon>
        <taxon>Rhabditina</taxon>
        <taxon>Rhabditomorpha</taxon>
        <taxon>Rhabditoidea</taxon>
        <taxon>Rhabditidae</taxon>
        <taxon>Diploscapter</taxon>
    </lineage>
</organism>
<sequence length="824" mass="89172">MPVRRTNPSAPTCWLPVPFDPPYPCQPCLPIPRSYTDHGGLSRHLRQQHDVNVGFECRNCGLQDELKKVNLHIKKTPACAAAANAFTTARAQAASAAPAAPAPRAIRIRNANNPPAGRPAQAAPPSSPSSSSSSSSSPSSSSSSSSSSQYATPQPTPRRPRRHATHPIAQPVQSSDSSSDSSNNTTAAPQPPATPPLAASTPVPLPVPVPTPPPIPSLFARPVHSSQSRMSAAQEEWTDRFDNNTSTAAELEAATDELIAAVQELLSSEERRAAAARQRTQRPPAPTRQHTPQSVTEERTRIQRLWRTNRKRAFREVTGDSSPGCTIDKADVESHFKQIHAVGSSLNPTPTPIPDPLPLPTNRNPLQPPFTSDEVWERLRRSSDTAPGPDALRYSHWRRFDPHSHILAAAFNAVHRLSHAPSNWKTSTTVLLHKKGDKADIGNWRPIALASTMGKLYSACLARRLLTWSSAHQRLSPAQKGFISVPGCTEHNFTLQTVIADARRHRRNIAVAWLDLANAFGSLPHSALFDALEWTGLDQTAIGRIRELYTGTTTSVRTATGTTAPIPVEAGVLQGSPLSPILFNLAIEPMLRAAQKSSAGYSLYGHSVSVLAYADDVALIASDATDLQNALNDVSAAADRAGLRFKPAKCASLHFTKGKPKLTTFHVQGGRMPALEKFDAYTHLGVPTVVHSIASQSSREVAEKKVQRAVTDDEMRDYYNGSTEGVFDTNSTDVASVWTRARMATRRLRNLTNVSWACTNGQLSLRIDDQTAAPGTTQHLLRRALWIHELQSLLEKPDQGRASCAPTSPSSTTPPSPAQSSTSW</sequence>
<dbReference type="EMBL" id="LIAE01010356">
    <property type="protein sequence ID" value="PAV62583.1"/>
    <property type="molecule type" value="Genomic_DNA"/>
</dbReference>
<dbReference type="SUPFAM" id="SSF56672">
    <property type="entry name" value="DNA/RNA polymerases"/>
    <property type="match status" value="1"/>
</dbReference>
<feature type="compositionally biased region" description="Low complexity" evidence="1">
    <location>
        <begin position="128"/>
        <end position="153"/>
    </location>
</feature>